<keyword evidence="4 6" id="KW-0862">Zinc</keyword>
<evidence type="ECO:0000256" key="5">
    <source>
        <dbReference type="ARBA" id="ARBA00023136"/>
    </source>
</evidence>
<dbReference type="PANTHER" id="PTHR38344:SF1">
    <property type="entry name" value="INORGANIC CARBON TRANSPORTER SUBUNIT DABA-RELATED"/>
    <property type="match status" value="1"/>
</dbReference>
<evidence type="ECO:0000256" key="1">
    <source>
        <dbReference type="ARBA" id="ARBA00022448"/>
    </source>
</evidence>
<dbReference type="GO" id="GO:0005886">
    <property type="term" value="C:plasma membrane"/>
    <property type="evidence" value="ECO:0007669"/>
    <property type="project" value="UniProtKB-SubCell"/>
</dbReference>
<comment type="similarity">
    <text evidence="6">Belongs to the inorganic carbon transporter (TC 9.A.2) DabA family.</text>
</comment>
<evidence type="ECO:0000256" key="2">
    <source>
        <dbReference type="ARBA" id="ARBA00022475"/>
    </source>
</evidence>
<keyword evidence="3 6" id="KW-0479">Metal-binding</keyword>
<dbReference type="PANTHER" id="PTHR38344">
    <property type="entry name" value="UPF0753 PROTEIN AQ_863"/>
    <property type="match status" value="1"/>
</dbReference>
<keyword evidence="1 6" id="KW-0813">Transport</keyword>
<keyword evidence="2 6" id="KW-1003">Cell membrane</keyword>
<comment type="cofactor">
    <cofactor evidence="6">
        <name>Zn(2+)</name>
        <dbReference type="ChEBI" id="CHEBI:29105"/>
    </cofactor>
</comment>
<evidence type="ECO:0000256" key="3">
    <source>
        <dbReference type="ARBA" id="ARBA00022723"/>
    </source>
</evidence>
<gene>
    <name evidence="6" type="primary">dabA</name>
    <name evidence="7" type="ORF">AAIA72_13450</name>
</gene>
<sequence>MSDHTRNPRLATHRHGLPPQAEEALRRVCERVAPIWPLHQAIAVNPYWGRIDMPLRKVAARLAVLGNIRVFPPRDQIRRAWDTHQIHTQDLDAALTRLDAQGHTVPDAQTCIQALRHPPRVTHLPLLIDLLDNAPERNRRLTWRYAITFQISQTCAAYFDTHQSDWHSPGRQAGLYRFWRDTLRHDHGIGALIGLPRLGEALHALPETLEDAECWVAEHVRLPETVMEDYLEAVLLTVNGWASWCAGLRWRARLRHEDDHHLRELLAVRLAWGALLLECCDDDAINREREILHKAWHEAPQRLAWAESELQVDEIWQLALDISFQRQLTRRLVPMPQISAPERPEIQAAFCIDVRSEPIRRALENVWPGIRTLGVAGFFGLPARYHPLGTAAQYDILPGLLAPTADITDQCVPGPDAPGTHRDPTRLQTARQRRLSISALWDDASRWPGTAFSYAENAGFLRLVQLWQWVFPPDQPRETVHQAGLTSGERHAWRPRIVNLSREEKARLAEGLLRSLGLTEGLAPLILLIGHGSQSANNPHAAALECGACGGHSGEVNARAMAAVLNDAEVRKCLQTAGLEIPEETWFMAALHNTTTDELEAFDTDLLPAAAAARWQRFQEVWAHASDQVRRKRASGLGVDPRLPAPALLRQLRRRANDGAQLVHEWGLANNAAFIIAPGSRTRNSDLEGRVFLHDYQPDSDPDGTILETILTGPLLVTHWINWQYHASTCDPEHLGSGNKLLHNVVGGGIGVFEGNGGDLRIGLPRQSVYTRDDWRHQPVRLTVLIDARRETIDSILSRHEILRHLLEHDWIHLWRLTTAGYESRLRSGWSDVIL</sequence>
<name>A0AB39UU35_9GAMM</name>
<proteinExistence type="inferred from homology"/>
<accession>A0AB39UU35</accession>
<evidence type="ECO:0000313" key="7">
    <source>
        <dbReference type="EMBL" id="XDT71798.1"/>
    </source>
</evidence>
<dbReference type="RefSeq" id="WP_369600822.1">
    <property type="nucleotide sequence ID" value="NZ_CP154858.1"/>
</dbReference>
<dbReference type="Pfam" id="PF10070">
    <property type="entry name" value="DabA"/>
    <property type="match status" value="1"/>
</dbReference>
<dbReference type="GO" id="GO:0008270">
    <property type="term" value="F:zinc ion binding"/>
    <property type="evidence" value="ECO:0007669"/>
    <property type="project" value="UniProtKB-UniRule"/>
</dbReference>
<evidence type="ECO:0000256" key="6">
    <source>
        <dbReference type="HAMAP-Rule" id="MF_01871"/>
    </source>
</evidence>
<feature type="binding site" evidence="6">
    <location>
        <position position="351"/>
    </location>
    <ligand>
        <name>Zn(2+)</name>
        <dbReference type="ChEBI" id="CHEBI:29105"/>
    </ligand>
</feature>
<keyword evidence="5 6" id="KW-0472">Membrane</keyword>
<dbReference type="KEGG" id="tcd:AAIA72_13450"/>
<reference evidence="7" key="1">
    <citation type="submission" date="2024-05" db="EMBL/GenBank/DDBJ databases">
        <title>Genome sequencing of novel strain.</title>
        <authorList>
            <person name="Ganbat D."/>
            <person name="Ganbat S."/>
            <person name="Lee S.-J."/>
        </authorList>
    </citation>
    <scope>NUCLEOTIDE SEQUENCE</scope>
    <source>
        <strain evidence="7">SMD15-11</strain>
    </source>
</reference>
<feature type="binding site" evidence="6">
    <location>
        <position position="531"/>
    </location>
    <ligand>
        <name>Zn(2+)</name>
        <dbReference type="ChEBI" id="CHEBI:29105"/>
    </ligand>
</feature>
<protein>
    <recommendedName>
        <fullName evidence="6">Probable inorganic carbon transporter subunit DabA</fullName>
    </recommendedName>
</protein>
<organism evidence="7">
    <name type="scientific">Thermohahella caldifontis</name>
    <dbReference type="NCBI Taxonomy" id="3142973"/>
    <lineage>
        <taxon>Bacteria</taxon>
        <taxon>Pseudomonadati</taxon>
        <taxon>Pseudomonadota</taxon>
        <taxon>Gammaproteobacteria</taxon>
        <taxon>Oceanospirillales</taxon>
        <taxon>Hahellaceae</taxon>
        <taxon>Thermohahella</taxon>
    </lineage>
</organism>
<comment type="subcellular location">
    <subcellularLocation>
        <location evidence="6">Cell membrane</location>
        <topology evidence="6">Peripheral membrane protein</topology>
    </subcellularLocation>
</comment>
<dbReference type="InterPro" id="IPR018752">
    <property type="entry name" value="DabA"/>
</dbReference>
<evidence type="ECO:0000256" key="4">
    <source>
        <dbReference type="ARBA" id="ARBA00022833"/>
    </source>
</evidence>
<dbReference type="EMBL" id="CP154858">
    <property type="protein sequence ID" value="XDT71798.1"/>
    <property type="molecule type" value="Genomic_DNA"/>
</dbReference>
<comment type="subunit">
    <text evidence="6">Forms a complex with DabB.</text>
</comment>
<dbReference type="HAMAP" id="MF_01871">
    <property type="entry name" value="DabA"/>
    <property type="match status" value="1"/>
</dbReference>
<dbReference type="AlphaFoldDB" id="A0AB39UU35"/>
<feature type="binding site" evidence="6">
    <location>
        <position position="353"/>
    </location>
    <ligand>
        <name>Zn(2+)</name>
        <dbReference type="ChEBI" id="CHEBI:29105"/>
    </ligand>
</feature>
<comment type="function">
    <text evidence="6">Part of an energy-coupled inorganic carbon pump.</text>
</comment>
<feature type="binding site" evidence="6">
    <location>
        <position position="546"/>
    </location>
    <ligand>
        <name>Zn(2+)</name>
        <dbReference type="ChEBI" id="CHEBI:29105"/>
    </ligand>
</feature>